<dbReference type="InterPro" id="IPR009594">
    <property type="entry name" value="Tscrpt_reg_HTH_AraC_N"/>
</dbReference>
<protein>
    <submittedName>
        <fullName evidence="4">Transcriptional regulator, AraC family</fullName>
    </submittedName>
</protein>
<name>A0A6J4S313_9ACTN</name>
<dbReference type="GO" id="GO:0043565">
    <property type="term" value="F:sequence-specific DNA binding"/>
    <property type="evidence" value="ECO:0007669"/>
    <property type="project" value="InterPro"/>
</dbReference>
<dbReference type="InterPro" id="IPR018060">
    <property type="entry name" value="HTH_AraC"/>
</dbReference>
<evidence type="ECO:0000313" key="4">
    <source>
        <dbReference type="EMBL" id="CAA9483749.1"/>
    </source>
</evidence>
<dbReference type="EMBL" id="CADCVI010000194">
    <property type="protein sequence ID" value="CAA9483749.1"/>
    <property type="molecule type" value="Genomic_DNA"/>
</dbReference>
<keyword evidence="1" id="KW-0805">Transcription regulation</keyword>
<dbReference type="Gene3D" id="1.10.10.60">
    <property type="entry name" value="Homeodomain-like"/>
    <property type="match status" value="2"/>
</dbReference>
<evidence type="ECO:0000256" key="2">
    <source>
        <dbReference type="ARBA" id="ARBA00023163"/>
    </source>
</evidence>
<accession>A0A6J4S313</accession>
<evidence type="ECO:0000256" key="1">
    <source>
        <dbReference type="ARBA" id="ARBA00023015"/>
    </source>
</evidence>
<dbReference type="PANTHER" id="PTHR43436:SF1">
    <property type="entry name" value="TRANSCRIPTIONAL REGULATORY PROTEIN"/>
    <property type="match status" value="1"/>
</dbReference>
<dbReference type="Pfam" id="PF06719">
    <property type="entry name" value="AraC_N"/>
    <property type="match status" value="1"/>
</dbReference>
<dbReference type="SUPFAM" id="SSF46689">
    <property type="entry name" value="Homeodomain-like"/>
    <property type="match status" value="2"/>
</dbReference>
<dbReference type="InterPro" id="IPR009057">
    <property type="entry name" value="Homeodomain-like_sf"/>
</dbReference>
<keyword evidence="2" id="KW-0804">Transcription</keyword>
<dbReference type="Pfam" id="PF12833">
    <property type="entry name" value="HTH_18"/>
    <property type="match status" value="1"/>
</dbReference>
<feature type="domain" description="HTH araC/xylS-type" evidence="3">
    <location>
        <begin position="207"/>
        <end position="305"/>
    </location>
</feature>
<proteinExistence type="predicted"/>
<organism evidence="4">
    <name type="scientific">uncultured Rubrobacteraceae bacterium</name>
    <dbReference type="NCBI Taxonomy" id="349277"/>
    <lineage>
        <taxon>Bacteria</taxon>
        <taxon>Bacillati</taxon>
        <taxon>Actinomycetota</taxon>
        <taxon>Rubrobacteria</taxon>
        <taxon>Rubrobacterales</taxon>
        <taxon>Rubrobacteraceae</taxon>
        <taxon>environmental samples</taxon>
    </lineage>
</organism>
<dbReference type="AlphaFoldDB" id="A0A6J4S313"/>
<reference evidence="4" key="1">
    <citation type="submission" date="2020-02" db="EMBL/GenBank/DDBJ databases">
        <authorList>
            <person name="Meier V. D."/>
        </authorList>
    </citation>
    <scope>NUCLEOTIDE SEQUENCE</scope>
    <source>
        <strain evidence="4">AVDCRST_MAG25</strain>
    </source>
</reference>
<dbReference type="SMART" id="SM00342">
    <property type="entry name" value="HTH_ARAC"/>
    <property type="match status" value="1"/>
</dbReference>
<sequence length="316" mass="34786">MDLMNRLVPKSEAYGAQAVRDELVERIARAVRGDGAVEVPGGLRLLRASSPTPTSHGVSSPAFCMIAQGSKEVLLGDDCYRYDHARYLITTAALPVATRVTEASEERPYLGAVVELDPALVASVMVEAGHPAPRDHAAARAFDVSPLDPGLLDAVLRLVRLQDSPVEEARFLAPLITREIVFRLLKGEQGGRLHHIAALGGHAHRIARALERLRKDFDRPLRIEDIAREIGMSVSGFHHHFKAVTAMSPLQFQKRMRLQEARRLMLGEDLDAASAGYRVGYGDASHFTREYKRLFGAPPVRDVERLREAVREGAGL</sequence>
<dbReference type="PROSITE" id="PS01124">
    <property type="entry name" value="HTH_ARAC_FAMILY_2"/>
    <property type="match status" value="1"/>
</dbReference>
<gene>
    <name evidence="4" type="ORF">AVDCRST_MAG25-2938</name>
</gene>
<evidence type="ECO:0000259" key="3">
    <source>
        <dbReference type="PROSITE" id="PS01124"/>
    </source>
</evidence>
<dbReference type="PANTHER" id="PTHR43436">
    <property type="entry name" value="ARAC-FAMILY TRANSCRIPTIONAL REGULATOR"/>
    <property type="match status" value="1"/>
</dbReference>
<dbReference type="GO" id="GO:0003700">
    <property type="term" value="F:DNA-binding transcription factor activity"/>
    <property type="evidence" value="ECO:0007669"/>
    <property type="project" value="InterPro"/>
</dbReference>